<evidence type="ECO:0000256" key="5">
    <source>
        <dbReference type="ARBA" id="ARBA00022771"/>
    </source>
</evidence>
<dbReference type="PANTHER" id="PTHR24381:SF390">
    <property type="entry name" value="ZINC FINGER PROTEIN 37 HOMOLOG"/>
    <property type="match status" value="1"/>
</dbReference>
<dbReference type="Gene3D" id="6.10.140.140">
    <property type="match status" value="2"/>
</dbReference>
<feature type="compositionally biased region" description="Polar residues" evidence="12">
    <location>
        <begin position="521"/>
        <end position="530"/>
    </location>
</feature>
<evidence type="ECO:0000256" key="6">
    <source>
        <dbReference type="ARBA" id="ARBA00022833"/>
    </source>
</evidence>
<dbReference type="GO" id="GO:0008270">
    <property type="term" value="F:zinc ion binding"/>
    <property type="evidence" value="ECO:0007669"/>
    <property type="project" value="UniProtKB-KW"/>
</dbReference>
<feature type="domain" description="C2H2-type" evidence="13">
    <location>
        <begin position="175"/>
        <end position="202"/>
    </location>
</feature>
<dbReference type="EMBL" id="JBBHLL010000218">
    <property type="protein sequence ID" value="KAK7809248.1"/>
    <property type="molecule type" value="Genomic_DNA"/>
</dbReference>
<evidence type="ECO:0000256" key="4">
    <source>
        <dbReference type="ARBA" id="ARBA00022737"/>
    </source>
</evidence>
<evidence type="ECO:0000313" key="15">
    <source>
        <dbReference type="EMBL" id="KAK7809248.1"/>
    </source>
</evidence>
<keyword evidence="7" id="KW-0805">Transcription regulation</keyword>
<name>A0AAW0I593_MYOGA</name>
<comment type="subcellular location">
    <subcellularLocation>
        <location evidence="1">Nucleus</location>
    </subcellularLocation>
</comment>
<organism evidence="15 16">
    <name type="scientific">Myodes glareolus</name>
    <name type="common">Bank vole</name>
    <name type="synonym">Clethrionomys glareolus</name>
    <dbReference type="NCBI Taxonomy" id="447135"/>
    <lineage>
        <taxon>Eukaryota</taxon>
        <taxon>Metazoa</taxon>
        <taxon>Chordata</taxon>
        <taxon>Craniata</taxon>
        <taxon>Vertebrata</taxon>
        <taxon>Euteleostomi</taxon>
        <taxon>Mammalia</taxon>
        <taxon>Eutheria</taxon>
        <taxon>Euarchontoglires</taxon>
        <taxon>Glires</taxon>
        <taxon>Rodentia</taxon>
        <taxon>Myomorpha</taxon>
        <taxon>Muroidea</taxon>
        <taxon>Cricetidae</taxon>
        <taxon>Arvicolinae</taxon>
        <taxon>Myodes</taxon>
    </lineage>
</organism>
<dbReference type="Pfam" id="PF00096">
    <property type="entry name" value="zf-C2H2"/>
    <property type="match status" value="3"/>
</dbReference>
<keyword evidence="9" id="KW-0804">Transcription</keyword>
<feature type="non-terminal residue" evidence="15">
    <location>
        <position position="1"/>
    </location>
</feature>
<keyword evidence="6" id="KW-0862">Zinc</keyword>
<keyword evidence="4" id="KW-0677">Repeat</keyword>
<dbReference type="InterPro" id="IPR001909">
    <property type="entry name" value="KRAB"/>
</dbReference>
<comment type="similarity">
    <text evidence="2">Belongs to the krueppel C2H2-type zinc-finger protein family.</text>
</comment>
<dbReference type="FunFam" id="3.30.160.60:FF:001011">
    <property type="entry name" value="Zinc finger protein 793"/>
    <property type="match status" value="1"/>
</dbReference>
<dbReference type="InterPro" id="IPR036051">
    <property type="entry name" value="KRAB_dom_sf"/>
</dbReference>
<comment type="caution">
    <text evidence="15">The sequence shown here is derived from an EMBL/GenBank/DDBJ whole genome shotgun (WGS) entry which is preliminary data.</text>
</comment>
<keyword evidence="8" id="KW-0238">DNA-binding</keyword>
<evidence type="ECO:0000256" key="7">
    <source>
        <dbReference type="ARBA" id="ARBA00023015"/>
    </source>
</evidence>
<dbReference type="Gene3D" id="3.30.160.60">
    <property type="entry name" value="Classic Zinc Finger"/>
    <property type="match status" value="5"/>
</dbReference>
<dbReference type="FunFam" id="3.30.160.60:FF:002004">
    <property type="entry name" value="Zinc finger protein 473"/>
    <property type="match status" value="1"/>
</dbReference>
<dbReference type="CDD" id="cd07765">
    <property type="entry name" value="KRAB_A-box"/>
    <property type="match status" value="2"/>
</dbReference>
<feature type="domain" description="KRAB" evidence="14">
    <location>
        <begin position="303"/>
        <end position="382"/>
    </location>
</feature>
<dbReference type="InterPro" id="IPR036236">
    <property type="entry name" value="Znf_C2H2_sf"/>
</dbReference>
<dbReference type="SMART" id="SM00355">
    <property type="entry name" value="ZnF_C2H2"/>
    <property type="match status" value="4"/>
</dbReference>
<proteinExistence type="inferred from homology"/>
<dbReference type="PROSITE" id="PS00028">
    <property type="entry name" value="ZINC_FINGER_C2H2_1"/>
    <property type="match status" value="3"/>
</dbReference>
<protein>
    <submittedName>
        <fullName evidence="15">Uncharacterized protein</fullName>
    </submittedName>
</protein>
<dbReference type="PROSITE" id="PS50157">
    <property type="entry name" value="ZINC_FINGER_C2H2_2"/>
    <property type="match status" value="4"/>
</dbReference>
<dbReference type="GO" id="GO:0005634">
    <property type="term" value="C:nucleus"/>
    <property type="evidence" value="ECO:0007669"/>
    <property type="project" value="UniProtKB-SubCell"/>
</dbReference>
<feature type="region of interest" description="Disordered" evidence="12">
    <location>
        <begin position="503"/>
        <end position="531"/>
    </location>
</feature>
<dbReference type="FunFam" id="3.30.160.60:FF:002343">
    <property type="entry name" value="Zinc finger protein 33A"/>
    <property type="match status" value="1"/>
</dbReference>
<evidence type="ECO:0000256" key="3">
    <source>
        <dbReference type="ARBA" id="ARBA00022723"/>
    </source>
</evidence>
<evidence type="ECO:0000259" key="14">
    <source>
        <dbReference type="PROSITE" id="PS50805"/>
    </source>
</evidence>
<dbReference type="InterPro" id="IPR013087">
    <property type="entry name" value="Znf_C2H2_type"/>
</dbReference>
<evidence type="ECO:0000313" key="16">
    <source>
        <dbReference type="Proteomes" id="UP001488838"/>
    </source>
</evidence>
<dbReference type="GO" id="GO:0000977">
    <property type="term" value="F:RNA polymerase II transcription regulatory region sequence-specific DNA binding"/>
    <property type="evidence" value="ECO:0007669"/>
    <property type="project" value="TreeGrafter"/>
</dbReference>
<dbReference type="PANTHER" id="PTHR24381">
    <property type="entry name" value="ZINC FINGER PROTEIN"/>
    <property type="match status" value="1"/>
</dbReference>
<accession>A0AAW0I593</accession>
<dbReference type="SUPFAM" id="SSF109640">
    <property type="entry name" value="KRAB domain (Kruppel-associated box)"/>
    <property type="match status" value="2"/>
</dbReference>
<feature type="domain" description="C2H2-type" evidence="13">
    <location>
        <begin position="203"/>
        <end position="230"/>
    </location>
</feature>
<keyword evidence="5 11" id="KW-0863">Zinc-finger</keyword>
<gene>
    <name evidence="15" type="ORF">U0070_025657</name>
</gene>
<feature type="domain" description="C2H2-type" evidence="13">
    <location>
        <begin position="231"/>
        <end position="258"/>
    </location>
</feature>
<evidence type="ECO:0000256" key="9">
    <source>
        <dbReference type="ARBA" id="ARBA00023163"/>
    </source>
</evidence>
<evidence type="ECO:0000256" key="11">
    <source>
        <dbReference type="PROSITE-ProRule" id="PRU00042"/>
    </source>
</evidence>
<reference evidence="15 16" key="1">
    <citation type="journal article" date="2023" name="bioRxiv">
        <title>Conserved and derived expression patterns and positive selection on dental genes reveal complex evolutionary context of ever-growing rodent molars.</title>
        <authorList>
            <person name="Calamari Z.T."/>
            <person name="Song A."/>
            <person name="Cohen E."/>
            <person name="Akter M."/>
            <person name="Roy R.D."/>
            <person name="Hallikas O."/>
            <person name="Christensen M.M."/>
            <person name="Li P."/>
            <person name="Marangoni P."/>
            <person name="Jernvall J."/>
            <person name="Klein O.D."/>
        </authorList>
    </citation>
    <scope>NUCLEOTIDE SEQUENCE [LARGE SCALE GENOMIC DNA]</scope>
    <source>
        <strain evidence="15">V071</strain>
    </source>
</reference>
<evidence type="ECO:0000256" key="10">
    <source>
        <dbReference type="ARBA" id="ARBA00023242"/>
    </source>
</evidence>
<dbReference type="PROSITE" id="PS50805">
    <property type="entry name" value="KRAB"/>
    <property type="match status" value="2"/>
</dbReference>
<keyword evidence="3" id="KW-0479">Metal-binding</keyword>
<evidence type="ECO:0000256" key="12">
    <source>
        <dbReference type="SAM" id="MobiDB-lite"/>
    </source>
</evidence>
<keyword evidence="10" id="KW-0539">Nucleus</keyword>
<evidence type="ECO:0000256" key="2">
    <source>
        <dbReference type="ARBA" id="ARBA00006991"/>
    </source>
</evidence>
<evidence type="ECO:0000256" key="8">
    <source>
        <dbReference type="ARBA" id="ARBA00023125"/>
    </source>
</evidence>
<evidence type="ECO:0000259" key="13">
    <source>
        <dbReference type="PROSITE" id="PS50157"/>
    </source>
</evidence>
<keyword evidence="16" id="KW-1185">Reference proteome</keyword>
<dbReference type="SMART" id="SM00349">
    <property type="entry name" value="KRAB"/>
    <property type="match status" value="2"/>
</dbReference>
<dbReference type="GO" id="GO:0000981">
    <property type="term" value="F:DNA-binding transcription factor activity, RNA polymerase II-specific"/>
    <property type="evidence" value="ECO:0007669"/>
    <property type="project" value="TreeGrafter"/>
</dbReference>
<dbReference type="SUPFAM" id="SSF57667">
    <property type="entry name" value="beta-beta-alpha zinc fingers"/>
    <property type="match status" value="3"/>
</dbReference>
<dbReference type="AlphaFoldDB" id="A0AAW0I593"/>
<evidence type="ECO:0000256" key="1">
    <source>
        <dbReference type="ARBA" id="ARBA00004123"/>
    </source>
</evidence>
<dbReference type="Proteomes" id="UP001488838">
    <property type="component" value="Unassembled WGS sequence"/>
</dbReference>
<feature type="domain" description="KRAB" evidence="14">
    <location>
        <begin position="3"/>
        <end position="77"/>
    </location>
</feature>
<dbReference type="Pfam" id="PF01352">
    <property type="entry name" value="KRAB"/>
    <property type="match status" value="2"/>
</dbReference>
<feature type="domain" description="C2H2-type" evidence="13">
    <location>
        <begin position="92"/>
        <end position="119"/>
    </location>
</feature>
<sequence>GLFIFRDVNVNISQERKECLDTAQGNLYIDVMLENYNNLVSVENYGMCNTVPQHVKTDKESRQCNEIGKMLHDPSTCALYRTSETAENSNNYRCSNNGNASVDSSNLDRHESMHAGEEPCKSRDCEKSLNLCSNITQNHRVYTARKDNRKGEYGNCFSSAYSPMQQTIYIREKPFLCEECGKCFNTASNLSVHRRIHTGKKPYKCDICEKSFARRSNFKIHQRLHTEEKPYKCKECGKSFRQSMGLNNHQKLHTGEKPYKRKKYGKSFIGKSNLKEPGHPWSRTKNPEKWRGRRQCLRILSLLTFCDVAVNFSHEEWECLNSAQRALYVDVMLENYNNLISVENYWICDPVYQHVKNEKDSCQCCNDLVKMLHDHSKYALYKTREATENSNLIYSCSNHGDASMNSSILGRHESMHREEPYKSKNCEESLNLCSNITQDERLYTAKRENRQREYGDNFNSAYNLLPQTIYIGKKLHQCGQCGSLHHGESRCADLDTEDTVAWGHEPPPLSFNRRMERPGKVTSQQRSGGTADQLCWNL</sequence>